<name>A0ABP0Z9U8_9ROSI</name>
<dbReference type="EMBL" id="OZ021743">
    <property type="protein sequence ID" value="CAK9329537.1"/>
    <property type="molecule type" value="Genomic_DNA"/>
</dbReference>
<proteinExistence type="predicted"/>
<evidence type="ECO:0000313" key="2">
    <source>
        <dbReference type="Proteomes" id="UP001642487"/>
    </source>
</evidence>
<accession>A0ABP0Z9U8</accession>
<dbReference type="Proteomes" id="UP001642487">
    <property type="component" value="Chromosome 9"/>
</dbReference>
<protein>
    <submittedName>
        <fullName evidence="1">Uncharacterized protein</fullName>
    </submittedName>
</protein>
<reference evidence="1 2" key="1">
    <citation type="submission" date="2024-03" db="EMBL/GenBank/DDBJ databases">
        <authorList>
            <person name="Gkanogiannis A."/>
            <person name="Becerra Lopez-Lavalle L."/>
        </authorList>
    </citation>
    <scope>NUCLEOTIDE SEQUENCE [LARGE SCALE GENOMIC DNA]</scope>
</reference>
<gene>
    <name evidence="1" type="ORF">CITCOLO1_LOCUS22006</name>
</gene>
<sequence length="204" mass="22876">MGHGPESFIDGSFPALLGTKTHNKLSYKELRKMVTLSNNTLLKLKMLRIKFCAIGKPLSYFYHLGYILEGLGNEYYPFVITIQNCTDGPSITDVPILLWAYEARLEKQTLVNQLNLIQANVANLSISQYSCRPKWPPYDKSFTPITLPMLGFLPFSIVVLSGPDILDNARPLIPVSNFQTIVLNNLINLQTVVLNVRFVVSLGT</sequence>
<organism evidence="1 2">
    <name type="scientific">Citrullus colocynthis</name>
    <name type="common">colocynth</name>
    <dbReference type="NCBI Taxonomy" id="252529"/>
    <lineage>
        <taxon>Eukaryota</taxon>
        <taxon>Viridiplantae</taxon>
        <taxon>Streptophyta</taxon>
        <taxon>Embryophyta</taxon>
        <taxon>Tracheophyta</taxon>
        <taxon>Spermatophyta</taxon>
        <taxon>Magnoliopsida</taxon>
        <taxon>eudicotyledons</taxon>
        <taxon>Gunneridae</taxon>
        <taxon>Pentapetalae</taxon>
        <taxon>rosids</taxon>
        <taxon>fabids</taxon>
        <taxon>Cucurbitales</taxon>
        <taxon>Cucurbitaceae</taxon>
        <taxon>Benincaseae</taxon>
        <taxon>Citrullus</taxon>
    </lineage>
</organism>
<evidence type="ECO:0000313" key="1">
    <source>
        <dbReference type="EMBL" id="CAK9329537.1"/>
    </source>
</evidence>
<keyword evidence="2" id="KW-1185">Reference proteome</keyword>